<reference evidence="1" key="1">
    <citation type="submission" date="2017-11" db="EMBL/GenBank/DDBJ databases">
        <authorList>
            <person name="Kajale S.C."/>
            <person name="Sharma A."/>
        </authorList>
    </citation>
    <scope>NUCLEOTIDE SEQUENCE</scope>
    <source>
        <strain evidence="1">LS1_42</strain>
    </source>
</reference>
<dbReference type="AlphaFoldDB" id="A0A8J8Q927"/>
<dbReference type="Pfam" id="PF10025">
    <property type="entry name" value="DUF2267"/>
    <property type="match status" value="1"/>
</dbReference>
<sequence length="144" mass="16110">MDYHEFVGEVQHRLELPGMGEAVRAIRAVLTTLGERVQEGEASNLAGPLPMEIDRFLLEAESGQQFGFDEFVDRVAERAGLEDDDGRAEAVYYVQAIFALLADVVPGSEFEEVQENFPEDEDYDQFFELVGVEEAFEEGKGRGN</sequence>
<accession>A0A8J8Q927</accession>
<gene>
    <name evidence="1" type="ORF">CV102_04390</name>
</gene>
<protein>
    <submittedName>
        <fullName evidence="1">DUF2267 domain-containing protein</fullName>
    </submittedName>
</protein>
<dbReference type="EMBL" id="PHNJ01000002">
    <property type="protein sequence ID" value="TYL39540.1"/>
    <property type="molecule type" value="Genomic_DNA"/>
</dbReference>
<keyword evidence="2" id="KW-1185">Reference proteome</keyword>
<dbReference type="InterPro" id="IPR038282">
    <property type="entry name" value="DUF2267_sf"/>
</dbReference>
<evidence type="ECO:0000313" key="1">
    <source>
        <dbReference type="EMBL" id="TYL39540.1"/>
    </source>
</evidence>
<name>A0A8J8Q927_9EURY</name>
<dbReference type="OrthoDB" id="212282at2157"/>
<evidence type="ECO:0000313" key="2">
    <source>
        <dbReference type="Proteomes" id="UP000766904"/>
    </source>
</evidence>
<dbReference type="InterPro" id="IPR018727">
    <property type="entry name" value="DUF2267"/>
</dbReference>
<dbReference type="Proteomes" id="UP000766904">
    <property type="component" value="Unassembled WGS sequence"/>
</dbReference>
<dbReference type="RefSeq" id="WP_148856673.1">
    <property type="nucleotide sequence ID" value="NZ_PHNJ01000002.1"/>
</dbReference>
<dbReference type="Gene3D" id="1.10.490.110">
    <property type="entry name" value="Uncharacterized conserved protein DUF2267"/>
    <property type="match status" value="1"/>
</dbReference>
<comment type="caution">
    <text evidence="1">The sequence shown here is derived from an EMBL/GenBank/DDBJ whole genome shotgun (WGS) entry which is preliminary data.</text>
</comment>
<organism evidence="1 2">
    <name type="scientific">Natronococcus pandeyae</name>
    <dbReference type="NCBI Taxonomy" id="2055836"/>
    <lineage>
        <taxon>Archaea</taxon>
        <taxon>Methanobacteriati</taxon>
        <taxon>Methanobacteriota</taxon>
        <taxon>Stenosarchaea group</taxon>
        <taxon>Halobacteria</taxon>
        <taxon>Halobacteriales</taxon>
        <taxon>Natrialbaceae</taxon>
        <taxon>Natronococcus</taxon>
    </lineage>
</organism>
<proteinExistence type="predicted"/>